<evidence type="ECO:0000313" key="16">
    <source>
        <dbReference type="EMBL" id="SPD73374.1"/>
    </source>
</evidence>
<evidence type="ECO:0000256" key="8">
    <source>
        <dbReference type="ARBA" id="ARBA00023139"/>
    </source>
</evidence>
<feature type="lipid moiety-binding region" description="N-palmitoyl cysteine" evidence="14">
    <location>
        <position position="16"/>
    </location>
</feature>
<evidence type="ECO:0000256" key="11">
    <source>
        <dbReference type="ARBA" id="ARBA00057024"/>
    </source>
</evidence>
<evidence type="ECO:0000256" key="1">
    <source>
        <dbReference type="ARBA" id="ARBA00004442"/>
    </source>
</evidence>
<dbReference type="PANTHER" id="PTHR10612">
    <property type="entry name" value="APOLIPOPROTEIN D"/>
    <property type="match status" value="1"/>
</dbReference>
<dbReference type="GO" id="GO:0009279">
    <property type="term" value="C:cell outer membrane"/>
    <property type="evidence" value="ECO:0007669"/>
    <property type="project" value="UniProtKB-SubCell"/>
</dbReference>
<dbReference type="InterPro" id="IPR002446">
    <property type="entry name" value="Lipocalin_bac"/>
</dbReference>
<keyword evidence="9" id="KW-0998">Cell outer membrane</keyword>
<dbReference type="EMBL" id="OJIN01000093">
    <property type="protein sequence ID" value="SPD73374.1"/>
    <property type="molecule type" value="Genomic_DNA"/>
</dbReference>
<dbReference type="PRINTS" id="PR01171">
    <property type="entry name" value="BCTLIPOCALIN"/>
</dbReference>
<dbReference type="InterPro" id="IPR022271">
    <property type="entry name" value="Lipocalin_ApoD"/>
</dbReference>
<organism evidence="16">
    <name type="scientific">uncultured Desulfobacterium sp</name>
    <dbReference type="NCBI Taxonomy" id="201089"/>
    <lineage>
        <taxon>Bacteria</taxon>
        <taxon>Pseudomonadati</taxon>
        <taxon>Thermodesulfobacteriota</taxon>
        <taxon>Desulfobacteria</taxon>
        <taxon>Desulfobacterales</taxon>
        <taxon>Desulfobacteriaceae</taxon>
        <taxon>Desulfobacterium</taxon>
        <taxon>environmental samples</taxon>
    </lineage>
</organism>
<keyword evidence="5" id="KW-0732">Signal</keyword>
<keyword evidence="7" id="KW-0472">Membrane</keyword>
<dbReference type="Gene3D" id="2.40.128.20">
    <property type="match status" value="1"/>
</dbReference>
<dbReference type="PANTHER" id="PTHR10612:SF34">
    <property type="entry name" value="APOLIPOPROTEIN D"/>
    <property type="match status" value="1"/>
</dbReference>
<evidence type="ECO:0000256" key="2">
    <source>
        <dbReference type="ARBA" id="ARBA00004635"/>
    </source>
</evidence>
<dbReference type="PROSITE" id="PS00213">
    <property type="entry name" value="LIPOCALIN"/>
    <property type="match status" value="1"/>
</dbReference>
<dbReference type="CDD" id="cd19438">
    <property type="entry name" value="lipocalin_Blc-like"/>
    <property type="match status" value="1"/>
</dbReference>
<dbReference type="PIRSF" id="PIRSF036893">
    <property type="entry name" value="Lipocalin_ApoD"/>
    <property type="match status" value="1"/>
</dbReference>
<dbReference type="PROSITE" id="PS51257">
    <property type="entry name" value="PROKAR_LIPOPROTEIN"/>
    <property type="match status" value="1"/>
</dbReference>
<evidence type="ECO:0000256" key="9">
    <source>
        <dbReference type="ARBA" id="ARBA00023237"/>
    </source>
</evidence>
<comment type="similarity">
    <text evidence="3 13">Belongs to the calycin superfamily. Lipocalin family.</text>
</comment>
<feature type="lipid moiety-binding region" description="S-diacylglycerol cysteine" evidence="14">
    <location>
        <position position="16"/>
    </location>
</feature>
<keyword evidence="10 14" id="KW-0449">Lipoprotein</keyword>
<evidence type="ECO:0000256" key="5">
    <source>
        <dbReference type="ARBA" id="ARBA00022729"/>
    </source>
</evidence>
<evidence type="ECO:0000256" key="3">
    <source>
        <dbReference type="ARBA" id="ARBA00006889"/>
    </source>
</evidence>
<evidence type="ECO:0000256" key="4">
    <source>
        <dbReference type="ARBA" id="ARBA00011738"/>
    </source>
</evidence>
<evidence type="ECO:0000256" key="7">
    <source>
        <dbReference type="ARBA" id="ARBA00023136"/>
    </source>
</evidence>
<dbReference type="InterPro" id="IPR047202">
    <property type="entry name" value="Lipocalin_Blc-like_dom"/>
</dbReference>
<dbReference type="SUPFAM" id="SSF50814">
    <property type="entry name" value="Lipocalins"/>
    <property type="match status" value="1"/>
</dbReference>
<comment type="function">
    <text evidence="11">Involved in the storage or transport of lipids necessary for membrane maintenance under stressful conditions. Displays a binding preference for lysophospholipids.</text>
</comment>
<dbReference type="InterPro" id="IPR000566">
    <property type="entry name" value="Lipocln_cytosolic_FA-bd_dom"/>
</dbReference>
<keyword evidence="8 14" id="KW-0564">Palmitate</keyword>
<comment type="subunit">
    <text evidence="4">Homodimer.</text>
</comment>
<proteinExistence type="inferred from homology"/>
<dbReference type="InterPro" id="IPR012674">
    <property type="entry name" value="Calycin"/>
</dbReference>
<dbReference type="AlphaFoldDB" id="A0A445MV36"/>
<evidence type="ECO:0000256" key="14">
    <source>
        <dbReference type="PIRSR" id="PIRSR036893-52"/>
    </source>
</evidence>
<name>A0A445MV36_9BACT</name>
<dbReference type="GO" id="GO:0008289">
    <property type="term" value="F:lipid binding"/>
    <property type="evidence" value="ECO:0007669"/>
    <property type="project" value="UniProtKB-KW"/>
</dbReference>
<dbReference type="GO" id="GO:0006950">
    <property type="term" value="P:response to stress"/>
    <property type="evidence" value="ECO:0007669"/>
    <property type="project" value="UniProtKB-ARBA"/>
</dbReference>
<feature type="domain" description="Lipocalin/cytosolic fatty-acid binding" evidence="15">
    <location>
        <begin position="30"/>
        <end position="170"/>
    </location>
</feature>
<sequence>MKKLIVGIVSLLLAGCLGYPKNVEPVKGFELEKYLGKWYEIARLDHSFERNLEQISAEYSVREDGGVRVKNRGFSIKEKKWNEVVGKAYFVGEPDEGYLKVSFLGPFYGSYVIFELDQNDYQYAFVSGPNKSYLWFLSRTPTVSFELKEKFQKRAKALGYKTEELIWVKQK</sequence>
<reference evidence="16" key="1">
    <citation type="submission" date="2018-01" db="EMBL/GenBank/DDBJ databases">
        <authorList>
            <person name="Regsiter A."/>
            <person name="William W."/>
        </authorList>
    </citation>
    <scope>NUCLEOTIDE SEQUENCE</scope>
    <source>
        <strain evidence="16">TRIP AH-1</strain>
    </source>
</reference>
<evidence type="ECO:0000256" key="12">
    <source>
        <dbReference type="ARBA" id="ARBA00071217"/>
    </source>
</evidence>
<dbReference type="Pfam" id="PF08212">
    <property type="entry name" value="Lipocalin_2"/>
    <property type="match status" value="1"/>
</dbReference>
<evidence type="ECO:0000259" key="15">
    <source>
        <dbReference type="Pfam" id="PF08212"/>
    </source>
</evidence>
<accession>A0A445MV36</accession>
<comment type="subcellular location">
    <subcellularLocation>
        <location evidence="1">Cell outer membrane</location>
    </subcellularLocation>
    <subcellularLocation>
        <location evidence="2">Membrane</location>
        <topology evidence="2">Lipid-anchor</topology>
    </subcellularLocation>
</comment>
<dbReference type="FunFam" id="2.40.128.20:FF:000002">
    <property type="entry name" value="Outer membrane lipoprotein Blc"/>
    <property type="match status" value="1"/>
</dbReference>
<keyword evidence="6" id="KW-0446">Lipid-binding</keyword>
<evidence type="ECO:0000256" key="13">
    <source>
        <dbReference type="PIRNR" id="PIRNR036893"/>
    </source>
</evidence>
<gene>
    <name evidence="16" type="primary">blc</name>
    <name evidence="16" type="ORF">PITCH_A1820003</name>
</gene>
<evidence type="ECO:0000256" key="10">
    <source>
        <dbReference type="ARBA" id="ARBA00023288"/>
    </source>
</evidence>
<dbReference type="InterPro" id="IPR022272">
    <property type="entry name" value="Lipocalin_CS"/>
</dbReference>
<protein>
    <recommendedName>
        <fullName evidence="12">Outer membrane lipoprotein Blc</fullName>
    </recommendedName>
</protein>
<evidence type="ECO:0000256" key="6">
    <source>
        <dbReference type="ARBA" id="ARBA00023121"/>
    </source>
</evidence>